<feature type="transmembrane region" description="Helical" evidence="6">
    <location>
        <begin position="148"/>
        <end position="166"/>
    </location>
</feature>
<evidence type="ECO:0000313" key="8">
    <source>
        <dbReference type="Proteomes" id="UP000789359"/>
    </source>
</evidence>
<proteinExistence type="inferred from homology"/>
<feature type="transmembrane region" description="Helical" evidence="6">
    <location>
        <begin position="225"/>
        <end position="249"/>
    </location>
</feature>
<sequence length="347" mass="38486">MNNSKIFIGGFVFFALALLLYLFQPFLLNIFIAALLAVATSNIHIKIFELTHKNRTISAAITTFALFTLFIAPFLYAVISIASHAANFNMQNVTATIDYIKNYDFTLPSSLDFLAPNIKSLLSQIDIGNIAKNIAQNLANLGKMSAKFLTDIVIILIFFFFVLLYGPELINFLKTALPMDNKDSGFILSEVANVMSVVFYSTIANMIIQGMLFAFITMIYGYDGFLMGILFAFCSLIPVVGGLLAWAPISLYEFAQGNTTAAIVICIYTCVVISFLADNFVKPLVIKFINSKLVKQATNINEMLIFFAMIAGITTFGFWGIILGPAIVTFFVSTIKLYIILRKRHVV</sequence>
<evidence type="ECO:0000256" key="1">
    <source>
        <dbReference type="ARBA" id="ARBA00004141"/>
    </source>
</evidence>
<dbReference type="RefSeq" id="WP_230056840.1">
    <property type="nucleotide sequence ID" value="NZ_CAJHOE010000002.1"/>
</dbReference>
<feature type="transmembrane region" description="Helical" evidence="6">
    <location>
        <begin position="60"/>
        <end position="82"/>
    </location>
</feature>
<comment type="similarity">
    <text evidence="2">Belongs to the autoinducer-2 exporter (AI-2E) (TC 2.A.86) family.</text>
</comment>
<dbReference type="Pfam" id="PF01594">
    <property type="entry name" value="AI-2E_transport"/>
    <property type="match status" value="1"/>
</dbReference>
<accession>A0ABM8Q5B4</accession>
<protein>
    <submittedName>
        <fullName evidence="7">Transport protein</fullName>
    </submittedName>
</protein>
<feature type="transmembrane region" description="Helical" evidence="6">
    <location>
        <begin position="186"/>
        <end position="213"/>
    </location>
</feature>
<evidence type="ECO:0000256" key="6">
    <source>
        <dbReference type="SAM" id="Phobius"/>
    </source>
</evidence>
<organism evidence="7 8">
    <name type="scientific">Campylobacter suis</name>
    <dbReference type="NCBI Taxonomy" id="2790657"/>
    <lineage>
        <taxon>Bacteria</taxon>
        <taxon>Pseudomonadati</taxon>
        <taxon>Campylobacterota</taxon>
        <taxon>Epsilonproteobacteria</taxon>
        <taxon>Campylobacterales</taxon>
        <taxon>Campylobacteraceae</taxon>
        <taxon>Campylobacter</taxon>
    </lineage>
</organism>
<keyword evidence="3 6" id="KW-0812">Transmembrane</keyword>
<feature type="transmembrane region" description="Helical" evidence="6">
    <location>
        <begin position="6"/>
        <end position="23"/>
    </location>
</feature>
<gene>
    <name evidence="7" type="ORF">LMG8286_01074</name>
</gene>
<feature type="transmembrane region" description="Helical" evidence="6">
    <location>
        <begin position="319"/>
        <end position="341"/>
    </location>
</feature>
<name>A0ABM8Q5B4_9BACT</name>
<keyword evidence="4 6" id="KW-1133">Transmembrane helix</keyword>
<dbReference type="Proteomes" id="UP000789359">
    <property type="component" value="Unassembled WGS sequence"/>
</dbReference>
<dbReference type="PANTHER" id="PTHR21716">
    <property type="entry name" value="TRANSMEMBRANE PROTEIN"/>
    <property type="match status" value="1"/>
</dbReference>
<evidence type="ECO:0000256" key="3">
    <source>
        <dbReference type="ARBA" id="ARBA00022692"/>
    </source>
</evidence>
<keyword evidence="5 6" id="KW-0472">Membrane</keyword>
<evidence type="ECO:0000313" key="7">
    <source>
        <dbReference type="EMBL" id="CAD7287996.1"/>
    </source>
</evidence>
<feature type="transmembrane region" description="Helical" evidence="6">
    <location>
        <begin position="293"/>
        <end position="313"/>
    </location>
</feature>
<reference evidence="7 8" key="1">
    <citation type="submission" date="2020-11" db="EMBL/GenBank/DDBJ databases">
        <authorList>
            <person name="Peeters C."/>
        </authorList>
    </citation>
    <scope>NUCLEOTIDE SEQUENCE [LARGE SCALE GENOMIC DNA]</scope>
    <source>
        <strain evidence="7 8">LMG 8286</strain>
    </source>
</reference>
<dbReference type="PANTHER" id="PTHR21716:SF4">
    <property type="entry name" value="TRANSMEMBRANE PROTEIN 245"/>
    <property type="match status" value="1"/>
</dbReference>
<evidence type="ECO:0000256" key="4">
    <source>
        <dbReference type="ARBA" id="ARBA00022989"/>
    </source>
</evidence>
<dbReference type="EMBL" id="CAJHOE010000002">
    <property type="protein sequence ID" value="CAD7287996.1"/>
    <property type="molecule type" value="Genomic_DNA"/>
</dbReference>
<feature type="transmembrane region" description="Helical" evidence="6">
    <location>
        <begin position="261"/>
        <end position="281"/>
    </location>
</feature>
<dbReference type="InterPro" id="IPR002549">
    <property type="entry name" value="AI-2E-like"/>
</dbReference>
<keyword evidence="8" id="KW-1185">Reference proteome</keyword>
<evidence type="ECO:0000256" key="5">
    <source>
        <dbReference type="ARBA" id="ARBA00023136"/>
    </source>
</evidence>
<comment type="caution">
    <text evidence="7">The sequence shown here is derived from an EMBL/GenBank/DDBJ whole genome shotgun (WGS) entry which is preliminary data.</text>
</comment>
<comment type="subcellular location">
    <subcellularLocation>
        <location evidence="1">Membrane</location>
        <topology evidence="1">Multi-pass membrane protein</topology>
    </subcellularLocation>
</comment>
<evidence type="ECO:0000256" key="2">
    <source>
        <dbReference type="ARBA" id="ARBA00009773"/>
    </source>
</evidence>